<dbReference type="PANTHER" id="PTHR42637:SF1">
    <property type="entry name" value="TRNA 2-(METHYLSULFANYL)-N(6)-ISOPENTENYLADENOSINE(37) HYDROXYLASE"/>
    <property type="match status" value="1"/>
</dbReference>
<dbReference type="PANTHER" id="PTHR42637">
    <property type="entry name" value="TRNA-(MS[2]IO[6]A)-HYDROXYLASE"/>
    <property type="match status" value="1"/>
</dbReference>
<dbReference type="SUPFAM" id="SSF47240">
    <property type="entry name" value="Ferritin-like"/>
    <property type="match status" value="1"/>
</dbReference>
<dbReference type="PIRSF" id="PIRSF020736">
    <property type="entry name" value="MiaE"/>
    <property type="match status" value="1"/>
</dbReference>
<evidence type="ECO:0000313" key="1">
    <source>
        <dbReference type="EMBL" id="KRO91581.1"/>
    </source>
</evidence>
<sequence length="202" mass="23287">MKTPLEEIQDFLLCQTPDKWLENALDSPALMLIDHANCEKKAASTALNLIYRYVDDFELMNKMSKLAREEMRHFEQVIAIMKRRSIAYQHLSASRYASGLRAMARTDDPGRLIDVLIIGAFIEARSCERFARLAPCLDSELEQFYTSLLKSEGRHYQDYLGLAIKAAKGESLDERIRMFAQVERQLIEAPDTEFRFHSGPTY</sequence>
<evidence type="ECO:0000313" key="2">
    <source>
        <dbReference type="Proteomes" id="UP000051213"/>
    </source>
</evidence>
<dbReference type="EMBL" id="LICA01000467">
    <property type="protein sequence ID" value="KRO91581.1"/>
    <property type="molecule type" value="Genomic_DNA"/>
</dbReference>
<dbReference type="Gene3D" id="1.20.1260.10">
    <property type="match status" value="1"/>
</dbReference>
<dbReference type="GO" id="GO:0006400">
    <property type="term" value="P:tRNA modification"/>
    <property type="evidence" value="ECO:0007669"/>
    <property type="project" value="InterPro"/>
</dbReference>
<protein>
    <submittedName>
        <fullName evidence="1">tRNA hydroxylase</fullName>
    </submittedName>
</protein>
<reference evidence="1 2" key="1">
    <citation type="submission" date="2015-10" db="EMBL/GenBank/DDBJ databases">
        <title>Metagenome-Assembled Genomes uncover a global brackish microbiome.</title>
        <authorList>
            <person name="Hugerth L.W."/>
            <person name="Larsson J."/>
            <person name="Alneberg J."/>
            <person name="Lindh M.V."/>
            <person name="Legrand C."/>
            <person name="Pinhassi J."/>
            <person name="Andersson A.F."/>
        </authorList>
    </citation>
    <scope>NUCLEOTIDE SEQUENCE [LARGE SCALE GENOMIC DNA]</scope>
    <source>
        <strain evidence="1">BACL26 MAG-121220-bin70</strain>
    </source>
</reference>
<accession>A0A0R2U319</accession>
<organism evidence="1 2">
    <name type="scientific">SAR92 bacterium BACL26 MAG-121220-bin70</name>
    <dbReference type="NCBI Taxonomy" id="1655626"/>
    <lineage>
        <taxon>Bacteria</taxon>
        <taxon>Pseudomonadati</taxon>
        <taxon>Pseudomonadota</taxon>
        <taxon>Gammaproteobacteria</taxon>
        <taxon>Cellvibrionales</taxon>
        <taxon>Porticoccaceae</taxon>
        <taxon>SAR92 clade</taxon>
    </lineage>
</organism>
<dbReference type="Proteomes" id="UP000051213">
    <property type="component" value="Unassembled WGS sequence"/>
</dbReference>
<dbReference type="InterPro" id="IPR010386">
    <property type="entry name" value="tRNA-Hydrxlase_MiaE"/>
</dbReference>
<name>A0A0R2U319_9GAMM</name>
<gene>
    <name evidence="1" type="ORF">ABS24_05530</name>
</gene>
<dbReference type="InterPro" id="IPR009078">
    <property type="entry name" value="Ferritin-like_SF"/>
</dbReference>
<dbReference type="InterPro" id="IPR012347">
    <property type="entry name" value="Ferritin-like"/>
</dbReference>
<proteinExistence type="predicted"/>
<comment type="caution">
    <text evidence="1">The sequence shown here is derived from an EMBL/GenBank/DDBJ whole genome shotgun (WGS) entry which is preliminary data.</text>
</comment>
<dbReference type="Pfam" id="PF06175">
    <property type="entry name" value="MiaE"/>
    <property type="match status" value="1"/>
</dbReference>
<dbReference type="AlphaFoldDB" id="A0A0R2U319"/>
<dbReference type="CDD" id="cd07910">
    <property type="entry name" value="MiaE"/>
    <property type="match status" value="1"/>
</dbReference>
<dbReference type="GO" id="GO:0045301">
    <property type="term" value="F:tRNA 2-(methylsulfanyl)-N(6)-isopentenyladenosine(37) hydroxylase activity"/>
    <property type="evidence" value="ECO:0007669"/>
    <property type="project" value="InterPro"/>
</dbReference>